<sequence length="74" mass="8321">MGRRSLVVLSAASFSISGFDVLFNFLSMINFVRAALIRASVTGDGSDGLEFVKSDPPLHSQYRPLRALRRYQWQ</sequence>
<dbReference type="Proteomes" id="UP000502345">
    <property type="component" value="Chromosome"/>
</dbReference>
<evidence type="ECO:0000313" key="2">
    <source>
        <dbReference type="Proteomes" id="UP000502345"/>
    </source>
</evidence>
<protein>
    <submittedName>
        <fullName evidence="1">Uncharacterized protein</fullName>
    </submittedName>
</protein>
<gene>
    <name evidence="1" type="ORF">G9444_6310</name>
</gene>
<name>A0A6G9D2P4_RHOER</name>
<dbReference type="EMBL" id="CP050124">
    <property type="protein sequence ID" value="QIP43553.1"/>
    <property type="molecule type" value="Genomic_DNA"/>
</dbReference>
<accession>A0A6G9D2P4</accession>
<evidence type="ECO:0000313" key="1">
    <source>
        <dbReference type="EMBL" id="QIP43553.1"/>
    </source>
</evidence>
<proteinExistence type="predicted"/>
<organism evidence="1 2">
    <name type="scientific">Rhodococcus erythropolis</name>
    <name type="common">Arthrobacter picolinophilus</name>
    <dbReference type="NCBI Taxonomy" id="1833"/>
    <lineage>
        <taxon>Bacteria</taxon>
        <taxon>Bacillati</taxon>
        <taxon>Actinomycetota</taxon>
        <taxon>Actinomycetes</taxon>
        <taxon>Mycobacteriales</taxon>
        <taxon>Nocardiaceae</taxon>
        <taxon>Rhodococcus</taxon>
        <taxon>Rhodococcus erythropolis group</taxon>
    </lineage>
</organism>
<dbReference type="AlphaFoldDB" id="A0A6G9D2P4"/>
<reference evidence="1 2" key="1">
    <citation type="submission" date="2020-03" db="EMBL/GenBank/DDBJ databases">
        <title>Screen low temperature-resistant strains for efficient degradation of petroleum hydrocarbons under the low temperature.</title>
        <authorList>
            <person name="Wang Y."/>
            <person name="Chen J."/>
        </authorList>
    </citation>
    <scope>NUCLEOTIDE SEQUENCE [LARGE SCALE GENOMIC DNA]</scope>
    <source>
        <strain evidence="1 2">KB1</strain>
    </source>
</reference>